<accession>A0A2K9EB57</accession>
<keyword evidence="1" id="KW-0472">Membrane</keyword>
<dbReference type="KEGG" id="hsc:HVS_07335"/>
<gene>
    <name evidence="3" type="ORF">B9R14_11490</name>
    <name evidence="2" type="ORF">HVS_07335</name>
</gene>
<keyword evidence="4" id="KW-1185">Reference proteome</keyword>
<dbReference type="RefSeq" id="WP_101300685.1">
    <property type="nucleotide sequence ID" value="NZ_CP025197.1"/>
</dbReference>
<feature type="transmembrane region" description="Helical" evidence="1">
    <location>
        <begin position="203"/>
        <end position="223"/>
    </location>
</feature>
<dbReference type="Pfam" id="PF13398">
    <property type="entry name" value="Peptidase_M50B"/>
    <property type="match status" value="1"/>
</dbReference>
<evidence type="ECO:0000256" key="1">
    <source>
        <dbReference type="SAM" id="Phobius"/>
    </source>
</evidence>
<evidence type="ECO:0000313" key="2">
    <source>
        <dbReference type="EMBL" id="AUG57384.1"/>
    </source>
</evidence>
<dbReference type="PANTHER" id="PTHR33979:SF2">
    <property type="entry name" value="PEPTIDASE M50B-LIKE-DOMAIN-CONTAINING PROTEIN"/>
    <property type="match status" value="1"/>
</dbReference>
<dbReference type="Proteomes" id="UP000233534">
    <property type="component" value="Chromosome"/>
</dbReference>
<dbReference type="AlphaFoldDB" id="A0A2K9EB57"/>
<dbReference type="EMBL" id="CP025197">
    <property type="protein sequence ID" value="AUG57384.1"/>
    <property type="molecule type" value="Genomic_DNA"/>
</dbReference>
<feature type="transmembrane region" description="Helical" evidence="1">
    <location>
        <begin position="152"/>
        <end position="174"/>
    </location>
</feature>
<dbReference type="EMBL" id="NEMB01000003">
    <property type="protein sequence ID" value="PQQ67310.1"/>
    <property type="molecule type" value="Genomic_DNA"/>
</dbReference>
<name>A0A2K9EB57_9FIRM</name>
<dbReference type="Proteomes" id="UP000239720">
    <property type="component" value="Unassembled WGS sequence"/>
</dbReference>
<feature type="transmembrane region" description="Helical" evidence="1">
    <location>
        <begin position="101"/>
        <end position="117"/>
    </location>
</feature>
<protein>
    <submittedName>
        <fullName evidence="2">Uncharacterized protein</fullName>
    </submittedName>
</protein>
<organism evidence="2 4">
    <name type="scientific">Acetivibrio saccincola</name>
    <dbReference type="NCBI Taxonomy" id="1677857"/>
    <lineage>
        <taxon>Bacteria</taxon>
        <taxon>Bacillati</taxon>
        <taxon>Bacillota</taxon>
        <taxon>Clostridia</taxon>
        <taxon>Eubacteriales</taxon>
        <taxon>Oscillospiraceae</taxon>
        <taxon>Acetivibrio</taxon>
    </lineage>
</organism>
<keyword evidence="1" id="KW-1133">Transmembrane helix</keyword>
<proteinExistence type="predicted"/>
<feature type="transmembrane region" description="Helical" evidence="1">
    <location>
        <begin position="123"/>
        <end position="140"/>
    </location>
</feature>
<evidence type="ECO:0000313" key="3">
    <source>
        <dbReference type="EMBL" id="PQQ67310.1"/>
    </source>
</evidence>
<keyword evidence="1" id="KW-0812">Transmembrane</keyword>
<feature type="transmembrane region" description="Helical" evidence="1">
    <location>
        <begin position="68"/>
        <end position="89"/>
    </location>
</feature>
<evidence type="ECO:0000313" key="4">
    <source>
        <dbReference type="Proteomes" id="UP000233534"/>
    </source>
</evidence>
<dbReference type="OrthoDB" id="158445at2"/>
<evidence type="ECO:0000313" key="5">
    <source>
        <dbReference type="Proteomes" id="UP000239720"/>
    </source>
</evidence>
<dbReference type="PANTHER" id="PTHR33979">
    <property type="entry name" value="OS02G0221600 PROTEIN"/>
    <property type="match status" value="1"/>
</dbReference>
<sequence>MKHLWRYIFILTAIIILWNQFILRPIRILSIFIHKIGYSFIAFLFGYGKEAFSAAFENLGVTILNVPGWFSSFFVLNGGYISSALFFVIITGLKKTGAKKYLLGIIAIVYMFISVINPALQFTWVYIIFFVSIVIILYMVKKSSLEEWIIDIAGISAIAYIIYDTFVDTILFTINEKFNIINSWRSAPPAYLVKLSEITPLPALVWAIIWLVISILLFHMLLIKSSRYLRR</sequence>
<feature type="transmembrane region" description="Helical" evidence="1">
    <location>
        <begin position="6"/>
        <end position="23"/>
    </location>
</feature>
<dbReference type="InterPro" id="IPR049500">
    <property type="entry name" value="Peptidase_M50B-like"/>
</dbReference>
<reference evidence="2 4" key="1">
    <citation type="submission" date="2017-12" db="EMBL/GenBank/DDBJ databases">
        <title>Complete genome sequence of Herbivorax saccincola GGR1, a novel Cellulosome-producing hydrolytic bacterium in a thermophilic biogas plant, established by Illumina and Nanopore MinION sequencing.</title>
        <authorList>
            <person name="Pechtl A."/>
            <person name="Ruckert C."/>
            <person name="Koeck D.E."/>
            <person name="Maus I."/>
            <person name="Winkler A."/>
            <person name="Kalinowski J."/>
            <person name="Puhler A."/>
            <person name="Schwarz W.W."/>
            <person name="Zverlov V.V."/>
            <person name="Schluter A."/>
            <person name="Liebl W."/>
        </authorList>
    </citation>
    <scope>NUCLEOTIDE SEQUENCE [LARGE SCALE GENOMIC DNA]</scope>
    <source>
        <strain evidence="2">GGR1</strain>
        <strain evidence="4">SR1</strain>
    </source>
</reference>
<feature type="transmembrane region" description="Helical" evidence="1">
    <location>
        <begin position="28"/>
        <end position="48"/>
    </location>
</feature>
<reference evidence="3 5" key="2">
    <citation type="journal article" date="2018" name="Syst. Appl. Microbiol.">
        <title>Characterization and high-quality draft genome sequence of Herbivorax saccincola A7, an anaerobic, alkaliphilic, thermophilic, cellulolytic, and xylanolytic bacterium.</title>
        <authorList>
            <person name="Aikawa S."/>
            <person name="Baramee S."/>
            <person name="Sermsathanaswadi J."/>
            <person name="Thianheng P."/>
            <person name="Tachaapaikoon C."/>
            <person name="Shikata A."/>
            <person name="Waeonukul R."/>
            <person name="Pason P."/>
            <person name="Ratanakhanokchai K."/>
            <person name="Kosugi A."/>
        </authorList>
    </citation>
    <scope>NUCLEOTIDE SEQUENCE [LARGE SCALE GENOMIC DNA]</scope>
    <source>
        <strain evidence="3 5">A7</strain>
    </source>
</reference>